<dbReference type="PANTHER" id="PTHR21197">
    <property type="entry name" value="UDP-GALACTOPYRANOSE MUTASE"/>
    <property type="match status" value="1"/>
</dbReference>
<comment type="caution">
    <text evidence="7">The sequence shown here is derived from an EMBL/GenBank/DDBJ whole genome shotgun (WGS) entry which is preliminary data.</text>
</comment>
<evidence type="ECO:0000313" key="7">
    <source>
        <dbReference type="EMBL" id="GLI52410.1"/>
    </source>
</evidence>
<proteinExistence type="inferred from homology"/>
<keyword evidence="8" id="KW-1185">Reference proteome</keyword>
<evidence type="ECO:0000259" key="6">
    <source>
        <dbReference type="Pfam" id="PF03275"/>
    </source>
</evidence>
<dbReference type="AlphaFoldDB" id="A0A9W6GEA6"/>
<evidence type="ECO:0000256" key="1">
    <source>
        <dbReference type="ARBA" id="ARBA00001974"/>
    </source>
</evidence>
<keyword evidence="3" id="KW-0285">Flavoprotein</keyword>
<evidence type="ECO:0000256" key="4">
    <source>
        <dbReference type="ARBA" id="ARBA00022827"/>
    </source>
</evidence>
<keyword evidence="5" id="KW-0413">Isomerase</keyword>
<dbReference type="Proteomes" id="UP001144297">
    <property type="component" value="Unassembled WGS sequence"/>
</dbReference>
<dbReference type="SUPFAM" id="SSF51971">
    <property type="entry name" value="Nucleotide-binding domain"/>
    <property type="match status" value="1"/>
</dbReference>
<name>A0A9W6GEA6_9BACT</name>
<evidence type="ECO:0000256" key="2">
    <source>
        <dbReference type="ARBA" id="ARBA00009321"/>
    </source>
</evidence>
<dbReference type="InterPro" id="IPR004379">
    <property type="entry name" value="UDP-GALP_mutase"/>
</dbReference>
<evidence type="ECO:0000256" key="3">
    <source>
        <dbReference type="ARBA" id="ARBA00022630"/>
    </source>
</evidence>
<feature type="domain" description="UDP-galactopyranose mutase C-terminal" evidence="6">
    <location>
        <begin position="151"/>
        <end position="363"/>
    </location>
</feature>
<dbReference type="Pfam" id="PF13450">
    <property type="entry name" value="NAD_binding_8"/>
    <property type="match status" value="1"/>
</dbReference>
<dbReference type="InterPro" id="IPR015899">
    <property type="entry name" value="UDP-GalPyranose_mutase_C"/>
</dbReference>
<evidence type="ECO:0000256" key="5">
    <source>
        <dbReference type="ARBA" id="ARBA00023235"/>
    </source>
</evidence>
<dbReference type="SUPFAM" id="SSF54373">
    <property type="entry name" value="FAD-linked reductases, C-terminal domain"/>
    <property type="match status" value="1"/>
</dbReference>
<dbReference type="GO" id="GO:0008767">
    <property type="term" value="F:UDP-galactopyranose mutase activity"/>
    <property type="evidence" value="ECO:0007669"/>
    <property type="project" value="InterPro"/>
</dbReference>
<organism evidence="7 8">
    <name type="scientific">Thermodesulfovibrio yellowstonii</name>
    <dbReference type="NCBI Taxonomy" id="28262"/>
    <lineage>
        <taxon>Bacteria</taxon>
        <taxon>Pseudomonadati</taxon>
        <taxon>Nitrospirota</taxon>
        <taxon>Thermodesulfovibrionia</taxon>
        <taxon>Thermodesulfovibrionales</taxon>
        <taxon>Thermodesulfovibrionaceae</taxon>
        <taxon>Thermodesulfovibrio</taxon>
    </lineage>
</organism>
<comment type="similarity">
    <text evidence="2">Belongs to the UDP-galactopyranose/dTDP-fucopyranose mutase family.</text>
</comment>
<dbReference type="GO" id="GO:0005829">
    <property type="term" value="C:cytosol"/>
    <property type="evidence" value="ECO:0007669"/>
    <property type="project" value="TreeGrafter"/>
</dbReference>
<dbReference type="EMBL" id="BSDX01000001">
    <property type="protein sequence ID" value="GLI52410.1"/>
    <property type="molecule type" value="Genomic_DNA"/>
</dbReference>
<comment type="cofactor">
    <cofactor evidence="1">
        <name>FAD</name>
        <dbReference type="ChEBI" id="CHEBI:57692"/>
    </cofactor>
</comment>
<gene>
    <name evidence="7" type="ORF">TISLANDTSLP1_01030</name>
</gene>
<dbReference type="Gene3D" id="3.40.50.720">
    <property type="entry name" value="NAD(P)-binding Rossmann-like Domain"/>
    <property type="match status" value="3"/>
</dbReference>
<reference evidence="7" key="1">
    <citation type="submission" date="2022-12" db="EMBL/GenBank/DDBJ databases">
        <title>Reference genome sequencing for broad-spectrum identification of bacterial and archaeal isolates by mass spectrometry.</title>
        <authorList>
            <person name="Sekiguchi Y."/>
            <person name="Tourlousse D.M."/>
        </authorList>
    </citation>
    <scope>NUCLEOTIDE SEQUENCE</scope>
    <source>
        <strain evidence="7">TSL-P1</strain>
    </source>
</reference>
<evidence type="ECO:0000313" key="8">
    <source>
        <dbReference type="Proteomes" id="UP001144297"/>
    </source>
</evidence>
<keyword evidence="4" id="KW-0274">FAD</keyword>
<dbReference type="Pfam" id="PF03275">
    <property type="entry name" value="GLF"/>
    <property type="match status" value="1"/>
</dbReference>
<protein>
    <submittedName>
        <fullName evidence="7">UDP-galactopyranose mutase</fullName>
    </submittedName>
</protein>
<dbReference type="GO" id="GO:0050660">
    <property type="term" value="F:flavin adenine dinucleotide binding"/>
    <property type="evidence" value="ECO:0007669"/>
    <property type="project" value="TreeGrafter"/>
</dbReference>
<dbReference type="NCBIfam" id="TIGR00031">
    <property type="entry name" value="UDP-GALP_mutase"/>
    <property type="match status" value="1"/>
</dbReference>
<sequence>MFNYIVIGSGFAGSVIAERIANVLNEKVLIIEKRNHIGGNCYDYKNKDGIIIHKYGPHLFHTDYKDVFDYLSNFTDWNIYHHKVLAFIDGKKVPIPFNLNSLYIVFPQTLARRIEEKLLKRYPYNSKVPILDLKEENDEDLKFLADYVYQKVFLNYTAKQWGLKPEEIDKEVTARVPVFIGKDDRYFTDRYQAIPIEGYSKIFERMLNHKNIKIMLNTDFKEVINIDFENKKIYFLEQEFKGKLIFTGMIDELFDFKYGYLPYRSLDLRFESLEKEWFQEVATVNYPNDYDFTRITEFKHIHPVNLEKTIILREYPKQYTPNKDIPYYPIFTKENQELYNRYREEIEKFENIILVGRLAEYRYYDMDDVVKRALEVFEEKIK</sequence>
<accession>A0A9W6GEA6</accession>
<dbReference type="PANTHER" id="PTHR21197:SF0">
    <property type="entry name" value="UDP-GALACTOPYRANOSE MUTASE"/>
    <property type="match status" value="1"/>
</dbReference>